<evidence type="ECO:0000259" key="1">
    <source>
        <dbReference type="SMART" id="SM00955"/>
    </source>
</evidence>
<feature type="domain" description="RNB" evidence="1">
    <location>
        <begin position="275"/>
        <end position="555"/>
    </location>
</feature>
<dbReference type="GO" id="GO:0000175">
    <property type="term" value="F:3'-5'-RNA exonuclease activity"/>
    <property type="evidence" value="ECO:0007669"/>
    <property type="project" value="TreeGrafter"/>
</dbReference>
<dbReference type="GO" id="GO:0006402">
    <property type="term" value="P:mRNA catabolic process"/>
    <property type="evidence" value="ECO:0007669"/>
    <property type="project" value="TreeGrafter"/>
</dbReference>
<dbReference type="GO" id="GO:0000932">
    <property type="term" value="C:P-body"/>
    <property type="evidence" value="ECO:0007669"/>
    <property type="project" value="TreeGrafter"/>
</dbReference>
<proteinExistence type="predicted"/>
<protein>
    <submittedName>
        <fullName evidence="2">RNB domain-containing ribonuclease</fullName>
    </submittedName>
</protein>
<dbReference type="Pfam" id="PF23161">
    <property type="entry name" value="HTH_RNase_II"/>
    <property type="match status" value="1"/>
</dbReference>
<dbReference type="AlphaFoldDB" id="A0A7V5NZ23"/>
<dbReference type="PANTHER" id="PTHR23355:SF42">
    <property type="entry name" value="RIBONUCLEASE II, CHLOROPLASTIC_MITOCHONDRIAL"/>
    <property type="match status" value="1"/>
</dbReference>
<dbReference type="InterPro" id="IPR001900">
    <property type="entry name" value="RNase_II/R"/>
</dbReference>
<dbReference type="PANTHER" id="PTHR23355">
    <property type="entry name" value="RIBONUCLEASE"/>
    <property type="match status" value="1"/>
</dbReference>
<evidence type="ECO:0000313" key="2">
    <source>
        <dbReference type="EMBL" id="HHI96858.1"/>
    </source>
</evidence>
<reference evidence="2" key="1">
    <citation type="journal article" date="2020" name="mSystems">
        <title>Genome- and Community-Level Interaction Insights into Carbon Utilization and Element Cycling Functions of Hydrothermarchaeota in Hydrothermal Sediment.</title>
        <authorList>
            <person name="Zhou Z."/>
            <person name="Liu Y."/>
            <person name="Xu W."/>
            <person name="Pan J."/>
            <person name="Luo Z.H."/>
            <person name="Li M."/>
        </authorList>
    </citation>
    <scope>NUCLEOTIDE SEQUENCE [LARGE SCALE GENOMIC DNA]</scope>
    <source>
        <strain evidence="2">HyVt-533</strain>
    </source>
</reference>
<dbReference type="SMART" id="SM00955">
    <property type="entry name" value="RNB"/>
    <property type="match status" value="1"/>
</dbReference>
<dbReference type="Pfam" id="PF00773">
    <property type="entry name" value="RNB"/>
    <property type="match status" value="1"/>
</dbReference>
<organism evidence="2">
    <name type="scientific">Thermodesulfatator atlanticus</name>
    <dbReference type="NCBI Taxonomy" id="501497"/>
    <lineage>
        <taxon>Bacteria</taxon>
        <taxon>Pseudomonadati</taxon>
        <taxon>Thermodesulfobacteriota</taxon>
        <taxon>Thermodesulfobacteria</taxon>
        <taxon>Thermodesulfobacteriales</taxon>
        <taxon>Thermodesulfatatoraceae</taxon>
        <taxon>Thermodesulfatator</taxon>
    </lineage>
</organism>
<name>A0A7V5NZ23_9BACT</name>
<sequence>MKVKEKDLAGHLIEFAEQGRVQTAYCLGQKDRRLRVLLLSGREELLPRTRVLHVSQKAFRASHRQEQLEILKTAHERREKLKEEIDLADLWELVVDEAEEMEPEELAEIYFGQGVDDDHVAALIRAVLEDRLYFRFREGRILIHSRQEVARLQEARRKEAERLARREEGAAWLSALLSGQEYPVKEEIKDYWLKALKEYLLFGEEAQNARETKELLKRIGADRPSRVFGLLVATGVFTEDENLELLRFDIREEFPEEVEKEARALVERGFTEEGRRDLTALCPVTIDGPETRDFDDALHFRETENGLEVGIHIADVAAFVPPRSAIFQEALNRGTTLYLPDRIIPMLPRIISEEAASLKAGEVKPALSFLVLLDHQGEIQNFEITRSIIKVAQRLTYEEADQRLEAELKPLYQLAEKLFQKRIKAGALPVYLPEIMIRVEDGEIRLERIELTGSRFLVSEYMILANYLAARFLKEKNIPAIFRSQPKPKERLIEGQEDDILLNFLQLRQLSRGEMLLTPEFHHGLGLSCYTTVTSPLRRALDLIMEHQLCHFLTTGEALFSREELENFLKQLSHALEVANTVKNRTYRYWLLKYLKENARHKPLDALVVDLHQRKAKVLLLDYMITVDVPLPPSFRVEPGSRLKVVLKGINAREDTIRAFLAH</sequence>
<dbReference type="InterPro" id="IPR056404">
    <property type="entry name" value="HTH_RNase_II"/>
</dbReference>
<dbReference type="InterPro" id="IPR012340">
    <property type="entry name" value="NA-bd_OB-fold"/>
</dbReference>
<dbReference type="Pfam" id="PF25255">
    <property type="entry name" value="WHD_RNase_II"/>
    <property type="match status" value="1"/>
</dbReference>
<dbReference type="InterPro" id="IPR050180">
    <property type="entry name" value="RNR_Ribonuclease"/>
</dbReference>
<dbReference type="GO" id="GO:0003723">
    <property type="term" value="F:RNA binding"/>
    <property type="evidence" value="ECO:0007669"/>
    <property type="project" value="InterPro"/>
</dbReference>
<gene>
    <name evidence="2" type="ORF">ENJ96_03305</name>
</gene>
<dbReference type="SUPFAM" id="SSF50249">
    <property type="entry name" value="Nucleic acid-binding proteins"/>
    <property type="match status" value="1"/>
</dbReference>
<dbReference type="Proteomes" id="UP000886101">
    <property type="component" value="Unassembled WGS sequence"/>
</dbReference>
<accession>A0A7V5NZ23</accession>
<dbReference type="EMBL" id="DROK01000095">
    <property type="protein sequence ID" value="HHI96858.1"/>
    <property type="molecule type" value="Genomic_DNA"/>
</dbReference>
<comment type="caution">
    <text evidence="2">The sequence shown here is derived from an EMBL/GenBank/DDBJ whole genome shotgun (WGS) entry which is preliminary data.</text>
</comment>
<dbReference type="InterPro" id="IPR057324">
    <property type="entry name" value="WH_RNase_II"/>
</dbReference>